<proteinExistence type="predicted"/>
<accession>A0A501PB11</accession>
<reference evidence="3" key="1">
    <citation type="submission" date="2019-06" db="EMBL/GenBank/DDBJ databases">
        <title>The complete genome of Emcibacter congregatus ZYLT.</title>
        <authorList>
            <person name="Zhao Z."/>
        </authorList>
    </citation>
    <scope>NUCLEOTIDE SEQUENCE [LARGE SCALE GENOMIC DNA]</scope>
    <source>
        <strain evidence="3">MCCC 1A06723</strain>
    </source>
</reference>
<comment type="caution">
    <text evidence="2">The sequence shown here is derived from an EMBL/GenBank/DDBJ whole genome shotgun (WGS) entry which is preliminary data.</text>
</comment>
<evidence type="ECO:0008006" key="4">
    <source>
        <dbReference type="Google" id="ProtNLM"/>
    </source>
</evidence>
<organism evidence="2 3">
    <name type="scientific">Emcibacter nanhaiensis</name>
    <dbReference type="NCBI Taxonomy" id="1505037"/>
    <lineage>
        <taxon>Bacteria</taxon>
        <taxon>Pseudomonadati</taxon>
        <taxon>Pseudomonadota</taxon>
        <taxon>Alphaproteobacteria</taxon>
        <taxon>Emcibacterales</taxon>
        <taxon>Emcibacteraceae</taxon>
        <taxon>Emcibacter</taxon>
    </lineage>
</organism>
<dbReference type="EMBL" id="VFIY01000018">
    <property type="protein sequence ID" value="TPD57553.1"/>
    <property type="molecule type" value="Genomic_DNA"/>
</dbReference>
<dbReference type="AlphaFoldDB" id="A0A501PB11"/>
<sequence length="382" mass="43629">MSFTRLLRAVLALVVFVMPASAFAPMAAFANDEILTQDKQAPTLKDDKNYKEYWEQYFVFEDGSLLTTQFTILNLPFMTHRALMLATFTRPDGTKYIIKNGRKRDDWEYSPDHLNIQLNDNIQHYIRKTADGYQLKLHNSTGELELELKSPLPPLQSLNGNNKYRRKGEIEAITYAPFFTATGRFRPGPEATGTEEDGPWEDLGKGVGFGMRVFLEESIDEMMESWIRIFSLDNGSEPELMLSSIVLPNRKQDNKLYLREGNKVIGNFHDVKLVVKETAEDPDLGEYPTKLRLVALNGNSSLQGTIDLTRKLEHFRLNDHMSSLERMLAQVYPSVTSYRYVADYNLVYSGPDGVRKITGKALSDFADVLPPSVKKKHTRKKR</sequence>
<feature type="signal peptide" evidence="1">
    <location>
        <begin position="1"/>
        <end position="24"/>
    </location>
</feature>
<keyword evidence="1" id="KW-0732">Signal</keyword>
<protein>
    <recommendedName>
        <fullName evidence="4">Svf1-like C-terminal domain-containing protein</fullName>
    </recommendedName>
</protein>
<dbReference type="RefSeq" id="WP_139941868.1">
    <property type="nucleotide sequence ID" value="NZ_JBHSYP010000005.1"/>
</dbReference>
<name>A0A501PB11_9PROT</name>
<gene>
    <name evidence="2" type="ORF">FIV46_15680</name>
</gene>
<evidence type="ECO:0000313" key="3">
    <source>
        <dbReference type="Proteomes" id="UP000319148"/>
    </source>
</evidence>
<keyword evidence="3" id="KW-1185">Reference proteome</keyword>
<dbReference type="Proteomes" id="UP000319148">
    <property type="component" value="Unassembled WGS sequence"/>
</dbReference>
<evidence type="ECO:0000256" key="1">
    <source>
        <dbReference type="SAM" id="SignalP"/>
    </source>
</evidence>
<feature type="chain" id="PRO_5021355228" description="Svf1-like C-terminal domain-containing protein" evidence="1">
    <location>
        <begin position="25"/>
        <end position="382"/>
    </location>
</feature>
<dbReference type="OrthoDB" id="8478582at2"/>
<evidence type="ECO:0000313" key="2">
    <source>
        <dbReference type="EMBL" id="TPD57553.1"/>
    </source>
</evidence>